<dbReference type="EMBL" id="JAPDGR010000815">
    <property type="protein sequence ID" value="KAJ2987285.1"/>
    <property type="molecule type" value="Genomic_DNA"/>
</dbReference>
<name>A0ACC1P5P4_9PEZI</name>
<reference evidence="1" key="1">
    <citation type="submission" date="2022-10" db="EMBL/GenBank/DDBJ databases">
        <title>Genome Sequence of Xylaria curta.</title>
        <authorList>
            <person name="Buettner E."/>
        </authorList>
    </citation>
    <scope>NUCLEOTIDE SEQUENCE</scope>
    <source>
        <strain evidence="1">Babe10</strain>
    </source>
</reference>
<dbReference type="Proteomes" id="UP001143856">
    <property type="component" value="Unassembled WGS sequence"/>
</dbReference>
<sequence>MPTQAPGGAARKGLARVTFPQFNRLSPEVRLMIWEEFILTPRIIRIDLTTKYDKKHRKGQLSIKIDGVTREQVCPLLGVCYESRQAALKSLLLFTSRYGSGLIYQHCCRHFAIRSWDIVFFSGSKFSFRDLHTEGDTETIGNIMLGASAPLLQGGYASRRLKWSIFGGSAWNLVRGLNNIHNLKNIYCLVHNSYTSALPVFDLDRIGELDPDKFPDCKEKLVEWVTDFHQQQKWDRDNPTPSAITTTLSELGLAPLVRERQFLVALK</sequence>
<evidence type="ECO:0000313" key="2">
    <source>
        <dbReference type="Proteomes" id="UP001143856"/>
    </source>
</evidence>
<comment type="caution">
    <text evidence="1">The sequence shown here is derived from an EMBL/GenBank/DDBJ whole genome shotgun (WGS) entry which is preliminary data.</text>
</comment>
<proteinExistence type="predicted"/>
<protein>
    <submittedName>
        <fullName evidence="1">Uncharacterized protein</fullName>
    </submittedName>
</protein>
<organism evidence="1 2">
    <name type="scientific">Xylaria curta</name>
    <dbReference type="NCBI Taxonomy" id="42375"/>
    <lineage>
        <taxon>Eukaryota</taxon>
        <taxon>Fungi</taxon>
        <taxon>Dikarya</taxon>
        <taxon>Ascomycota</taxon>
        <taxon>Pezizomycotina</taxon>
        <taxon>Sordariomycetes</taxon>
        <taxon>Xylariomycetidae</taxon>
        <taxon>Xylariales</taxon>
        <taxon>Xylariaceae</taxon>
        <taxon>Xylaria</taxon>
    </lineage>
</organism>
<evidence type="ECO:0000313" key="1">
    <source>
        <dbReference type="EMBL" id="KAJ2987285.1"/>
    </source>
</evidence>
<accession>A0ACC1P5P4</accession>
<gene>
    <name evidence="1" type="ORF">NUW58_g4592</name>
</gene>
<keyword evidence="2" id="KW-1185">Reference proteome</keyword>